<evidence type="ECO:0000313" key="3">
    <source>
        <dbReference type="Proteomes" id="UP001565474"/>
    </source>
</evidence>
<comment type="caution">
    <text evidence="2">The sequence shown here is derived from an EMBL/GenBank/DDBJ whole genome shotgun (WGS) entry which is preliminary data.</text>
</comment>
<protein>
    <submittedName>
        <fullName evidence="2">Uncharacterized protein</fullName>
    </submittedName>
</protein>
<sequence length="190" mass="20978">MRIGLCDRDLQAGDQIAQQRARGKADDDAGSTCGGEQADSVLLHGVERHQRGGDRDDDDDGVCDALEHAHLRDVLARDENLGDIAKVLQVARRAHVDDPDRDPADQRDEGHDEQPRQGSADRIVERRQREHHCDGGKAKRHLRGACRALDEHAQERKPRSESAVEKPCGNPVDEQGKKDRAGNQGEADEP</sequence>
<feature type="compositionally biased region" description="Basic and acidic residues" evidence="1">
    <location>
        <begin position="45"/>
        <end position="54"/>
    </location>
</feature>
<feature type="compositionally biased region" description="Basic and acidic residues" evidence="1">
    <location>
        <begin position="122"/>
        <end position="137"/>
    </location>
</feature>
<organism evidence="2 3">
    <name type="scientific">Bradyrhizobium yuanmingense</name>
    <dbReference type="NCBI Taxonomy" id="108015"/>
    <lineage>
        <taxon>Bacteria</taxon>
        <taxon>Pseudomonadati</taxon>
        <taxon>Pseudomonadota</taxon>
        <taxon>Alphaproteobacteria</taxon>
        <taxon>Hyphomicrobiales</taxon>
        <taxon>Nitrobacteraceae</taxon>
        <taxon>Bradyrhizobium</taxon>
    </lineage>
</organism>
<dbReference type="Proteomes" id="UP001565474">
    <property type="component" value="Unassembled WGS sequence"/>
</dbReference>
<feature type="compositionally biased region" description="Basic and acidic residues" evidence="1">
    <location>
        <begin position="94"/>
        <end position="115"/>
    </location>
</feature>
<dbReference type="EMBL" id="JBGBZN010000002">
    <property type="protein sequence ID" value="MEY9475707.1"/>
    <property type="molecule type" value="Genomic_DNA"/>
</dbReference>
<evidence type="ECO:0000313" key="2">
    <source>
        <dbReference type="EMBL" id="MEY9475707.1"/>
    </source>
</evidence>
<evidence type="ECO:0000256" key="1">
    <source>
        <dbReference type="SAM" id="MobiDB-lite"/>
    </source>
</evidence>
<feature type="compositionally biased region" description="Basic and acidic residues" evidence="1">
    <location>
        <begin position="148"/>
        <end position="164"/>
    </location>
</feature>
<reference evidence="2 3" key="1">
    <citation type="submission" date="2024-07" db="EMBL/GenBank/DDBJ databases">
        <title>Genomic Encyclopedia of Type Strains, Phase V (KMG-V): Genome sequencing to study the core and pangenomes of soil and plant-associated prokaryotes.</title>
        <authorList>
            <person name="Whitman W."/>
        </authorList>
    </citation>
    <scope>NUCLEOTIDE SEQUENCE [LARGE SCALE GENOMIC DNA]</scope>
    <source>
        <strain evidence="2 3">USDA 222</strain>
    </source>
</reference>
<feature type="region of interest" description="Disordered" evidence="1">
    <location>
        <begin position="15"/>
        <end position="61"/>
    </location>
</feature>
<proteinExistence type="predicted"/>
<name>A0ABV4GUT8_9BRAD</name>
<accession>A0ABV4GUT8</accession>
<gene>
    <name evidence="2" type="ORF">ABH992_008106</name>
</gene>
<keyword evidence="3" id="KW-1185">Reference proteome</keyword>
<feature type="region of interest" description="Disordered" evidence="1">
    <location>
        <begin position="91"/>
        <end position="190"/>
    </location>
</feature>